<dbReference type="SUPFAM" id="SSF49299">
    <property type="entry name" value="PKD domain"/>
    <property type="match status" value="7"/>
</dbReference>
<dbReference type="InterPro" id="IPR003644">
    <property type="entry name" value="Calx_beta"/>
</dbReference>
<dbReference type="Gene3D" id="2.60.120.1000">
    <property type="match status" value="1"/>
</dbReference>
<dbReference type="Pfam" id="PF03160">
    <property type="entry name" value="Calx-beta"/>
    <property type="match status" value="2"/>
</dbReference>
<protein>
    <submittedName>
        <fullName evidence="7">Uncharacterized protein</fullName>
    </submittedName>
</protein>
<dbReference type="InterPro" id="IPR038081">
    <property type="entry name" value="CalX-like_sf"/>
</dbReference>
<dbReference type="CDD" id="cd00146">
    <property type="entry name" value="PKD"/>
    <property type="match status" value="1"/>
</dbReference>
<dbReference type="InterPro" id="IPR011049">
    <property type="entry name" value="Serralysin-like_metalloprot_C"/>
</dbReference>
<evidence type="ECO:0000256" key="1">
    <source>
        <dbReference type="ARBA" id="ARBA00022729"/>
    </source>
</evidence>
<dbReference type="InterPro" id="IPR002126">
    <property type="entry name" value="Cadherin-like_dom"/>
</dbReference>
<feature type="domain" description="PKD" evidence="5">
    <location>
        <begin position="4386"/>
        <end position="4467"/>
    </location>
</feature>
<dbReference type="InterPro" id="IPR000601">
    <property type="entry name" value="PKD_dom"/>
</dbReference>
<dbReference type="InterPro" id="IPR013519">
    <property type="entry name" value="Int_alpha_beta-p"/>
</dbReference>
<dbReference type="CDD" id="cd11304">
    <property type="entry name" value="Cadherin_repeat"/>
    <property type="match status" value="1"/>
</dbReference>
<dbReference type="Pfam" id="PF20009">
    <property type="entry name" value="GEVED"/>
    <property type="match status" value="1"/>
</dbReference>
<gene>
    <name evidence="7" type="ORF">Rcae01_01238</name>
</gene>
<dbReference type="InterPro" id="IPR001343">
    <property type="entry name" value="Hemolysn_Ca-bd"/>
</dbReference>
<comment type="caution">
    <text evidence="7">The sequence shown here is derived from an EMBL/GenBank/DDBJ whole genome shotgun (WGS) entry which is preliminary data.</text>
</comment>
<evidence type="ECO:0000256" key="2">
    <source>
        <dbReference type="ARBA" id="ARBA00022737"/>
    </source>
</evidence>
<dbReference type="RefSeq" id="WP_345682780.1">
    <property type="nucleotide sequence ID" value="NZ_BAABRO010000002.1"/>
</dbReference>
<sequence>MSSPSRHRWPRRRAARNQKRIHHSANRRLLMESLEDRRVLAVFGTPVEISSDSAETNASFGASVAVIEETAFVASPGATVNGLASAGNIQVFGQEDQGDNDPTNDTWGQIPFSFTAPSPESGAAFGSSIAVSLPYVVAGAPGEDNGGTDQGAVYVYDISPLLNESGPPIIHKLTAPVAADGNRFGESVDIDGGKVVVGAPGVDGSSSDEGAAFVFEYNGSTWDSTTLTSSTPQSNAQFGSAVAISENRDVAGFGVDPEIIVGAPGEDDGVASSDRGAGYRFTFADHVGNDSVAEWGQDTRFTAPAPADGANFGASVDVDQDIVIVGAPGVSEAHVYTGLFGSYDYLFSPSELFAAAIEASTVPSSAHYGEAVAVDVRDLDQGDIAFAVGVPDLVLGSDAPGGAVHVTGAPDDPSDPSNVEQDFLVGQQSLARFGASVSMNAGMIAIGGPSFDDGDDEDVGLAAIAGAALPPAPVDFGDASGAYPTRRSDGGPTHIVGSLYLGSSVDAEDEAFDSHDAQGDDHNNVDDEDGVTFADGTPLEQGVLVIGETNQLQITLSEPGYVDAWIDFEDGSYDFDGGGEQIITSSLLSAGVNTIDISIPSSVINTIADHGRTYARFRVSSAGGLSPTSAANDGEVEDYAVSLGVRPTASFAFDPSVPLEFGNGIQLDAVSSQDNPGPNNFSLQFDWDLDGDGDFTDASGGQLQLSWLQLSSYGITIGSNPVSLRVTDADGLTDTMTRNLEVFLDPDVVVDLPNLNSALELIRLGDDLVLRNMSDSTEVLRLPYAPVNTLTVEGNFSDDFLQVNNVNGDPVPPGGLFVNGGVGAFDTLSIEGYEGGLEHTFTRRDAGTLDFDNGAQINYTGLEPVQSAAGIDDLTLNLIPGSEFFGPVVTLPGGVSTSTTPSTPGAAGIGNGISKTYSGIDTSSFDTAYWGLTEDFFYTTGGSYIPWGFDTGIGLSGAAQMNSSTNKIDTSRLLSSGSGYSNFSAGRAEWRLPSIGFDTSGNNSPDTNVQARLLLDVTTPSGSPLPLQPSSFLGIDGDIGVVHQVTQPFRTQIRMQAYFAGSWQPVVTLYDNVSNGGGGAVTSFGSAFWVDGHRVFLEDVGTPNDGQSRIRSETDAFEQHLFANPSHSLTVNAAGETTIELRVMDDDFAPADLILNGQSTDLYESSASNIIPDTTSVTVGVGTTLDLLGNSDAIDGLNGDGLVTSTGVTTLTVGSGDGDGSFSGTLGPGSGGITLVKEGVGTQTLAGTGNLSSIDINAGTLLINGDYSGSNTVTVSNSAILGGTGNLPNVVLQDNATLAPGLSPGIISVVNLTLAAGITFDAEINGATPGSLHDQVIVSGDVNLNGATLDVSNSIGFTPSLSDVIVLINNTGPNSVAGQFAGLADGDNVTLPGSSVFSISYSGGTGNDVVLIPNPAPEVDLNGDDQTGIDFATTFTEDGGPVLVGDTDFAVSIDEVSSGPIASEIIQQTSSNTIYLSSGETTVFNNFFNVNSSADLVRASASLNLANNSNGFETVEAKIYVDGTVHYRRFDLDPQELQTGADSTFHVNLEDWVTGLAPGSHSVRVTLRSLTGTGPYLDGNPQSHALRVVRFNQFPNGTPSASEIIQQTSSNTIYLSSGETTVFNNFFNVNSSADLVRASASLNLANNSNGFETVEAKIYVDGTVHYRRFDLDPQELQTGADSTFHVNLEDWVTGLAPGTHSVRITLRSLTGSGPYLDGNFQSHALRVVRFNQFPNGTPSAFEIGQQTSSNTISLGPSETTVYSDTINVHSFFDMVRASASLNLANNSSGLETVEAKIYVDGTVHYRQFDLDPQEPQTGADSTLQVSLEDWVTGLAPGAHSVRVTLRSLTGTGPYLDGNIQSHAFTIAKFGSLSESNLDSATVTLTNPLDGINETLSADTTGTALSASYIAGVLTLTGTDTAANYEQVLRTVTYNNTSQNPNTTDRIIEVVATADGVDSEIATTTLTVVPINDPPVITIGANDSASETLFETDSLLSVDRTLSVEDVDASDTVIASVESLAVTGDDNGSGNAALLAMMTVGPNPVIDGSSSTGTIDWTFDSGTEAFNHLAAGESLQLEYTVSVSDNGDGNSTLGDSATNPGLSALDILNNRPGASDGVYWIDPDGPGGDAPQQVYADMTTDGGGWTLVASTRDITLNDQASLYYSDLTTLSPVSGHEGIWNGMRPVASGNSDIRFSARAEVYVGPFDVDLAFYDIQWYDEITSSFNDGDIGFEESDGSGQTLPPPARRNLLTGDFRPLGDQWDCGYLEGEDYAGDTGDFTVDFDDRGMDNIQSDGTDWGEDDGSKKAGVSSVSGGTWHIWVRELSGVSSSSGATDTQVVTVTINGTNDAPTAVDDTHAIVEQFGDESSNIVSGNIITGVGNPNTLPDSDPDTIDILTVDASDVTVHVGTYGNLTITNADGSYVYELGATHVQNMLLNSVNTGNTVYDTFINLDIIDSNGGSDDSTLTVTITGTTDNMAPGIVGGDEAFESISENSTAIITNVQTTDDLHSEGSGLTYSKSGADAALFTLNASTGELWFTTARDFETPGDANSDNVYEVTVTVTDSGPGTPLTDSQDIYVTVTDLQAFISIADATAVSEGDTASFAVTATGDNILLPYDINYSSSQGTANVGDYSLVGSTLTSVAGGLVSGPITVNTIEDAVVEDNETFTVSLDSVTSGINDVTIVVNEATGTITNDDSATISIGDVSQSETDGTITFSFGVTMTAEVDTDVSINYQSVDGFAVEATGGVGNNDYQAANGTASINSGLTSTTIDVTVNGDNLAEPDENFFVELLGIFASGRAVTFLDNQGEGTIENDDFAPVAHAGGPYVIDEGDGVTLHASDTTDADLTTLTYRWDVDGDGDFDENITGETPVLTPAQLLAIGLGDDATVTITVEASDGSNTDTAQSTVTVKNVSPSVTLDPVSVIDENGLATLAGMITDPGTRDTFTLDLDWGDPLSPNDSQLFNLGASTLTDNVDGINWNPTTREFSLNHQYLDDNLSGTSVDNYSIGVTVTDDDHGSVSTGVATSLDQSFDPGTSANRGAGPYQTIQRAQTFTVGQTGQLVGVDLRLNHGSSTVSDLIVDVRPAVGGVPVDNDGDALASVVLTTNDVPGTPTFVSVDLSSFNVSVSQGDELAIVLRLTNTTDNSGFNWTGQSPGSYGGGGLYNRNINNTLGWQASSDIDMGFKTYIKTGLVDPVVTVKNVAPIVTAAPAQTIDEGSPLTLDVATFTDVGTVDTHTAQIDWGDGSAAIIGTVAQGAGSGIVSGSHTYADDGVYTVTVRVADDDMTGDFIDGVNGTDFVETTFQVNVENVAPTLTVSGDDSIDEGSSYTLNLTSSDPGDDMINQWTIDWGDGTVESILGNPSSVTHVYADGPDLYSITATATDEDGTYDAISFGGDGGLVLDPSFGVGGEVVIPLSTSDENVQVAQVLPDGKIVFAGSTNDRSGGGTNPALVIGRLNRDGSLDTEFGKNDGDGIDGLVIDDRYSTPGDMLITSTGKIILLYSGRIMLAYNSDGSPDNTFGGQANNNRAPGQFISNNNPASLAIDSLDRIYMGGYLYRNTGPVSFDFSVSRYLPDGSLDTDYSQNDGDGFDGANVLDGGSNTDENFREEITDITIDAMGRLVAAGRSSTNALTANGTTRLTDIATLRYNVDGTLDTNFGAGISLSSNGSQVIENIDGLVLTDISSSSDFSYDIGVDSQSRVYAATNGSAISLEADGTRRTDYGVAGFRTIGPGTTIRMDANDKLLSLAGGVVSRYLPNGVLDPSFADNGNLNAQGNFALGSGLDSDVIVFFGLSGDAFFFSRYVTTGLSVTVNNVAPDLSVVGDQTVDEGSVLSITNLGTLTDPGFDNLANPGGATFETFTYSIDWGDGANNDDGTTSVDLIGSAETSTEASFDGSHVYANDGVYTVTVRVADDDMTGDFSSGVAGVDFVETSFTVTVGNEAPTFDAGADQLSSEGAIVSAGTINFNDLGTLDAHTATINWGDGTATENGTVTEAPFGPPGSTAGADGTVNFSDYVYADDGIYIVTITVTDDDVTTTDTFTVTVGNEAPTFDAGADQLSSEGAIVSAGTINFNDLGTLDAHTATINWGDGTATENGTVTEAPFGPPGSTAGADGTVNFSDHVYADDGINIVTITVTDDDVTTTDTFTVTVGNEAPTFDAGPDQLSSEGAIVSAGTINFNDLGTLDAHTATINWGDGTTTENGTITEAPFGPPGSTAGADGTVNFADHVYADDGVYTVTITVTDDDETTTDTFTVTVGNEAPTFDAGPDQLSSEGAIVSAGTINFNDLGTLDAHTATINWGDGTATENGTVTEAPFGPPGSTAGADGTVNFADHVYADDGIYTVTITVTDDDVTTTDSFTVTVGNEAPTFDAGADQTVDEGDLVSAGTINFNDLGTLDAHTATINWGDGTATENGTVTEAPFGPPGSTAGADSTVDFADHVYADDGIYTVTITVTDDDVTTTDSFTVLVGNVAPTISDASLTNSSPDCGLTHAGDPISVSVGFTDPGFDNPAGGTTESFTTSTIDWGDGNVETVPAIDVAEVDGSPGVLTSGTISGTHTYIDGGVYTVTITVIDDDGESDVITTQVVTTGVGVVNGTLYVIGTEGEDKVDIKLKGSDGGSDGGADQVINVKGTFDKKGIKEKFDRDFPLSLFTITDIVVLTCGEDDDVHVHNNITVDALIDGGAGDDKLKGGRGNDTIIGGAGEDDIKGYDGDDLLDGGDGDDKLQGGKGNDILLGGGGDDDLKGGSDGGSDGGGDDVLSGGDGNDKLQGGNGLDILIGGNGEDDLKGGKGEDLLIGGIAEFEYDFAALDAAMADWGTNPTAPPVSLGLLSDDGDKDDMKGEKDDDLLVGFGDDKMKQ</sequence>
<dbReference type="SUPFAM" id="SSF49313">
    <property type="entry name" value="Cadherin-like"/>
    <property type="match status" value="1"/>
</dbReference>
<evidence type="ECO:0000313" key="7">
    <source>
        <dbReference type="EMBL" id="GAA5505791.1"/>
    </source>
</evidence>
<dbReference type="InterPro" id="IPR013431">
    <property type="entry name" value="Delta_60_rpt"/>
</dbReference>
<dbReference type="InterPro" id="IPR040853">
    <property type="entry name" value="RapA2_cadherin-like"/>
</dbReference>
<dbReference type="SMART" id="SM00237">
    <property type="entry name" value="Calx_beta"/>
    <property type="match status" value="2"/>
</dbReference>
<dbReference type="InterPro" id="IPR045474">
    <property type="entry name" value="GEVED"/>
</dbReference>
<proteinExistence type="predicted"/>
<dbReference type="NCBIfam" id="TIGR02608">
    <property type="entry name" value="delta_60_rpt"/>
    <property type="match status" value="3"/>
</dbReference>
<dbReference type="Pfam" id="PF17164">
    <property type="entry name" value="DUF5122"/>
    <property type="match status" value="1"/>
</dbReference>
<dbReference type="InterPro" id="IPR036056">
    <property type="entry name" value="Fibrinogen-like_C"/>
</dbReference>
<accession>A0ABP9VMA9</accession>
<dbReference type="InterPro" id="IPR018511">
    <property type="entry name" value="Hemolysin-typ_Ca-bd_CS"/>
</dbReference>
<keyword evidence="3" id="KW-0106">Calcium</keyword>
<dbReference type="Gene3D" id="2.60.40.60">
    <property type="entry name" value="Cadherins"/>
    <property type="match status" value="1"/>
</dbReference>
<evidence type="ECO:0000313" key="8">
    <source>
        <dbReference type="Proteomes" id="UP001416858"/>
    </source>
</evidence>
<dbReference type="Pfam" id="PF14312">
    <property type="entry name" value="FG-GAP_2"/>
    <property type="match status" value="3"/>
</dbReference>
<dbReference type="PRINTS" id="PR00313">
    <property type="entry name" value="CABNDNGRPT"/>
</dbReference>
<keyword evidence="8" id="KW-1185">Reference proteome</keyword>
<organism evidence="7 8">
    <name type="scientific">Novipirellula caenicola</name>
    <dbReference type="NCBI Taxonomy" id="1536901"/>
    <lineage>
        <taxon>Bacteria</taxon>
        <taxon>Pseudomonadati</taxon>
        <taxon>Planctomycetota</taxon>
        <taxon>Planctomycetia</taxon>
        <taxon>Pirellulales</taxon>
        <taxon>Pirellulaceae</taxon>
        <taxon>Novipirellula</taxon>
    </lineage>
</organism>
<dbReference type="InterPro" id="IPR022409">
    <property type="entry name" value="PKD/Chitinase_dom"/>
</dbReference>
<dbReference type="PANTHER" id="PTHR36220:SF1">
    <property type="entry name" value="GAMMA TUBULIN COMPLEX COMPONENT C-TERMINAL DOMAIN-CONTAINING PROTEIN"/>
    <property type="match status" value="1"/>
</dbReference>
<dbReference type="Pfam" id="PF18911">
    <property type="entry name" value="PKD_4"/>
    <property type="match status" value="2"/>
</dbReference>
<reference evidence="7 8" key="1">
    <citation type="submission" date="2024-02" db="EMBL/GenBank/DDBJ databases">
        <title>Rhodopirellula caenicola NBRC 110016.</title>
        <authorList>
            <person name="Ichikawa N."/>
            <person name="Katano-Makiyama Y."/>
            <person name="Hidaka K."/>
        </authorList>
    </citation>
    <scope>NUCLEOTIDE SEQUENCE [LARGE SCALE GENOMIC DNA]</scope>
    <source>
        <strain evidence="7 8">NBRC 110016</strain>
    </source>
</reference>
<dbReference type="SMART" id="SM00191">
    <property type="entry name" value="Int_alpha"/>
    <property type="match status" value="3"/>
</dbReference>
<dbReference type="Proteomes" id="UP001416858">
    <property type="component" value="Unassembled WGS sequence"/>
</dbReference>
<dbReference type="InterPro" id="IPR013783">
    <property type="entry name" value="Ig-like_fold"/>
</dbReference>
<evidence type="ECO:0000259" key="5">
    <source>
        <dbReference type="PROSITE" id="PS50093"/>
    </source>
</evidence>
<feature type="domain" description="Cadherin" evidence="6">
    <location>
        <begin position="2488"/>
        <end position="2593"/>
    </location>
</feature>
<evidence type="ECO:0000256" key="4">
    <source>
        <dbReference type="SAM" id="MobiDB-lite"/>
    </source>
</evidence>
<dbReference type="PROSITE" id="PS51470">
    <property type="entry name" value="FG_GAP"/>
    <property type="match status" value="2"/>
</dbReference>
<feature type="domain" description="PKD" evidence="5">
    <location>
        <begin position="4174"/>
        <end position="4255"/>
    </location>
</feature>
<evidence type="ECO:0000256" key="3">
    <source>
        <dbReference type="ARBA" id="ARBA00022837"/>
    </source>
</evidence>
<dbReference type="SUPFAM" id="SSF51120">
    <property type="entry name" value="beta-Roll"/>
    <property type="match status" value="2"/>
</dbReference>
<feature type="domain" description="PKD" evidence="5">
    <location>
        <begin position="4280"/>
        <end position="4361"/>
    </location>
</feature>
<name>A0ABP9VMA9_9BACT</name>
<feature type="region of interest" description="Disordered" evidence="4">
    <location>
        <begin position="1"/>
        <end position="22"/>
    </location>
</feature>
<dbReference type="PANTHER" id="PTHR36220">
    <property type="entry name" value="UNNAMED PRODUCT"/>
    <property type="match status" value="1"/>
</dbReference>
<dbReference type="Pfam" id="PF17803">
    <property type="entry name" value="Cadherin_4"/>
    <property type="match status" value="1"/>
</dbReference>
<dbReference type="Pfam" id="PF00353">
    <property type="entry name" value="HemolysinCabind"/>
    <property type="match status" value="3"/>
</dbReference>
<feature type="region of interest" description="Disordered" evidence="4">
    <location>
        <begin position="4816"/>
        <end position="4856"/>
    </location>
</feature>
<dbReference type="NCBIfam" id="NF040941">
    <property type="entry name" value="GGGWT_bact"/>
    <property type="match status" value="1"/>
</dbReference>
<evidence type="ECO:0000259" key="6">
    <source>
        <dbReference type="PROSITE" id="PS50268"/>
    </source>
</evidence>
<keyword evidence="1" id="KW-0732">Signal</keyword>
<dbReference type="Gene3D" id="2.60.40.2030">
    <property type="match status" value="2"/>
</dbReference>
<dbReference type="SUPFAM" id="SSF141072">
    <property type="entry name" value="CalX-like"/>
    <property type="match status" value="2"/>
</dbReference>
<dbReference type="PROSITE" id="PS50093">
    <property type="entry name" value="PKD"/>
    <property type="match status" value="5"/>
</dbReference>
<dbReference type="EMBL" id="BAABRO010000002">
    <property type="protein sequence ID" value="GAA5505791.1"/>
    <property type="molecule type" value="Genomic_DNA"/>
</dbReference>
<dbReference type="SMART" id="SM00089">
    <property type="entry name" value="PKD"/>
    <property type="match status" value="7"/>
</dbReference>
<dbReference type="Gene3D" id="2.60.40.10">
    <property type="entry name" value="Immunoglobulins"/>
    <property type="match status" value="10"/>
</dbReference>
<feature type="domain" description="PKD" evidence="5">
    <location>
        <begin position="4541"/>
        <end position="4591"/>
    </location>
</feature>
<feature type="region of interest" description="Disordered" evidence="4">
    <location>
        <begin position="4708"/>
        <end position="4764"/>
    </location>
</feature>
<dbReference type="SUPFAM" id="SSF56496">
    <property type="entry name" value="Fibrinogen C-terminal domain-like"/>
    <property type="match status" value="1"/>
</dbReference>
<dbReference type="InterPro" id="IPR015919">
    <property type="entry name" value="Cadherin-like_sf"/>
</dbReference>
<feature type="domain" description="PKD" evidence="5">
    <location>
        <begin position="3226"/>
        <end position="3282"/>
    </location>
</feature>
<keyword evidence="2" id="KW-0677">Repeat</keyword>
<dbReference type="InterPro" id="IPR013517">
    <property type="entry name" value="FG-GAP"/>
</dbReference>
<feature type="compositionally biased region" description="Gly residues" evidence="4">
    <location>
        <begin position="4725"/>
        <end position="4736"/>
    </location>
</feature>
<dbReference type="PROSITE" id="PS00330">
    <property type="entry name" value="HEMOLYSIN_CALCIUM"/>
    <property type="match status" value="6"/>
</dbReference>
<dbReference type="InterPro" id="IPR035986">
    <property type="entry name" value="PKD_dom_sf"/>
</dbReference>
<dbReference type="PROSITE" id="PS50268">
    <property type="entry name" value="CADHERIN_2"/>
    <property type="match status" value="1"/>
</dbReference>